<keyword evidence="4" id="KW-0749">Sporulation</keyword>
<keyword evidence="8" id="KW-1185">Reference proteome</keyword>
<evidence type="ECO:0000256" key="3">
    <source>
        <dbReference type="ARBA" id="ARBA00022618"/>
    </source>
</evidence>
<comment type="caution">
    <text evidence="7">The sequence shown here is derived from an EMBL/GenBank/DDBJ whole genome shotgun (WGS) entry which is preliminary data.</text>
</comment>
<evidence type="ECO:0000256" key="5">
    <source>
        <dbReference type="ARBA" id="ARBA00023210"/>
    </source>
</evidence>
<evidence type="ECO:0000313" key="8">
    <source>
        <dbReference type="Proteomes" id="UP001501563"/>
    </source>
</evidence>
<evidence type="ECO:0000313" key="7">
    <source>
        <dbReference type="EMBL" id="GAA3910055.1"/>
    </source>
</evidence>
<dbReference type="InterPro" id="IPR038658">
    <property type="entry name" value="SsgB_sf"/>
</dbReference>
<reference evidence="8" key="1">
    <citation type="journal article" date="2019" name="Int. J. Syst. Evol. Microbiol.">
        <title>The Global Catalogue of Microorganisms (GCM) 10K type strain sequencing project: providing services to taxonomists for standard genome sequencing and annotation.</title>
        <authorList>
            <consortium name="The Broad Institute Genomics Platform"/>
            <consortium name="The Broad Institute Genome Sequencing Center for Infectious Disease"/>
            <person name="Wu L."/>
            <person name="Ma J."/>
        </authorList>
    </citation>
    <scope>NUCLEOTIDE SEQUENCE [LARGE SCALE GENOMIC DNA]</scope>
    <source>
        <strain evidence="8">JCM 16578</strain>
    </source>
</reference>
<organism evidence="7 8">
    <name type="scientific">Streptomyces lannensis</name>
    <dbReference type="NCBI Taxonomy" id="766498"/>
    <lineage>
        <taxon>Bacteria</taxon>
        <taxon>Bacillati</taxon>
        <taxon>Actinomycetota</taxon>
        <taxon>Actinomycetes</taxon>
        <taxon>Kitasatosporales</taxon>
        <taxon>Streptomycetaceae</taxon>
        <taxon>Streptomyces</taxon>
    </lineage>
</organism>
<name>A0ABP7M208_9ACTN</name>
<keyword evidence="3" id="KW-0132">Cell division</keyword>
<evidence type="ECO:0000256" key="1">
    <source>
        <dbReference type="ARBA" id="ARBA00004431"/>
    </source>
</evidence>
<sequence length="146" mass="16195">MGEKKEPVTTVVRRVTAAVGIPGELVVPLSAEFCYDMADPYAVRLSFSTLEIEPVVWVFARLLLEEGMHRPVGVGSVLVSPPHWCHRDFMRIVLRSRADEGAARIEVPAVEVGEFLRRSYTLVPPGAESLYVDVDRALAALMDRCD</sequence>
<keyword evidence="6" id="KW-0131">Cell cycle</keyword>
<comment type="similarity">
    <text evidence="2">Belongs to the SsgA family.</text>
</comment>
<gene>
    <name evidence="7" type="ORF">GCM10022207_94310</name>
</gene>
<dbReference type="InterPro" id="IPR006776">
    <property type="entry name" value="SsgB"/>
</dbReference>
<accession>A0ABP7M208</accession>
<evidence type="ECO:0000256" key="2">
    <source>
        <dbReference type="ARBA" id="ARBA00009323"/>
    </source>
</evidence>
<comment type="subcellular location">
    <subcellularLocation>
        <location evidence="1">Cell septum</location>
    </subcellularLocation>
</comment>
<dbReference type="Proteomes" id="UP001501563">
    <property type="component" value="Unassembled WGS sequence"/>
</dbReference>
<proteinExistence type="inferred from homology"/>
<protein>
    <submittedName>
        <fullName evidence="7">SsgA family sporulation/cell division regulator</fullName>
    </submittedName>
</protein>
<dbReference type="Gene3D" id="2.30.31.20">
    <property type="entry name" value="Sporulation-specific cell division protein SsgB"/>
    <property type="match status" value="1"/>
</dbReference>
<keyword evidence="5" id="KW-0717">Septation</keyword>
<dbReference type="Pfam" id="PF04686">
    <property type="entry name" value="SsgA"/>
    <property type="match status" value="1"/>
</dbReference>
<dbReference type="EMBL" id="BAAAZA010000092">
    <property type="protein sequence ID" value="GAA3910055.1"/>
    <property type="molecule type" value="Genomic_DNA"/>
</dbReference>
<evidence type="ECO:0000256" key="4">
    <source>
        <dbReference type="ARBA" id="ARBA00022969"/>
    </source>
</evidence>
<dbReference type="RefSeq" id="WP_345554790.1">
    <property type="nucleotide sequence ID" value="NZ_BAAAZA010000092.1"/>
</dbReference>
<evidence type="ECO:0000256" key="6">
    <source>
        <dbReference type="ARBA" id="ARBA00023306"/>
    </source>
</evidence>